<evidence type="ECO:0000256" key="5">
    <source>
        <dbReference type="ARBA" id="ARBA00022475"/>
    </source>
</evidence>
<keyword evidence="9 11" id="KW-0472">Membrane</keyword>
<keyword evidence="8 11" id="KW-1133">Transmembrane helix</keyword>
<proteinExistence type="inferred from homology"/>
<evidence type="ECO:0000256" key="11">
    <source>
        <dbReference type="RuleBase" id="RU363032"/>
    </source>
</evidence>
<feature type="transmembrane region" description="Helical" evidence="11">
    <location>
        <begin position="12"/>
        <end position="34"/>
    </location>
</feature>
<name>A0A1V5T2T7_9BACT</name>
<feature type="transmembrane region" description="Helical" evidence="11">
    <location>
        <begin position="183"/>
        <end position="205"/>
    </location>
</feature>
<dbReference type="Proteomes" id="UP000485569">
    <property type="component" value="Unassembled WGS sequence"/>
</dbReference>
<dbReference type="Gene3D" id="1.10.3720.10">
    <property type="entry name" value="MetI-like"/>
    <property type="match status" value="1"/>
</dbReference>
<dbReference type="InterPro" id="IPR050901">
    <property type="entry name" value="BP-dep_ABC_trans_perm"/>
</dbReference>
<feature type="transmembrane region" description="Helical" evidence="11">
    <location>
        <begin position="70"/>
        <end position="94"/>
    </location>
</feature>
<dbReference type="SUPFAM" id="SSF161098">
    <property type="entry name" value="MetI-like"/>
    <property type="match status" value="1"/>
</dbReference>
<dbReference type="PROSITE" id="PS50928">
    <property type="entry name" value="ABC_TM1"/>
    <property type="match status" value="1"/>
</dbReference>
<accession>A0A1V5T2T7</accession>
<evidence type="ECO:0000256" key="9">
    <source>
        <dbReference type="ARBA" id="ARBA00023136"/>
    </source>
</evidence>
<evidence type="ECO:0000256" key="3">
    <source>
        <dbReference type="ARBA" id="ARBA00009047"/>
    </source>
</evidence>
<dbReference type="Pfam" id="PF00528">
    <property type="entry name" value="BPD_transp_1"/>
    <property type="match status" value="1"/>
</dbReference>
<reference evidence="13" key="1">
    <citation type="submission" date="2017-02" db="EMBL/GenBank/DDBJ databases">
        <title>Delving into the versatile metabolic prowess of the omnipresent phylum Bacteroidetes.</title>
        <authorList>
            <person name="Nobu M.K."/>
            <person name="Mei R."/>
            <person name="Narihiro T."/>
            <person name="Kuroda K."/>
            <person name="Liu W.-T."/>
        </authorList>
    </citation>
    <scope>NUCLEOTIDE SEQUENCE</scope>
    <source>
        <strain evidence="13">ADurb.Bin276</strain>
    </source>
</reference>
<feature type="transmembrane region" description="Helical" evidence="11">
    <location>
        <begin position="241"/>
        <end position="262"/>
    </location>
</feature>
<keyword evidence="5" id="KW-1003">Cell membrane</keyword>
<dbReference type="EMBL" id="MWBQ01000025">
    <property type="protein sequence ID" value="OQA61028.1"/>
    <property type="molecule type" value="Genomic_DNA"/>
</dbReference>
<feature type="transmembrane region" description="Helical" evidence="11">
    <location>
        <begin position="106"/>
        <end position="127"/>
    </location>
</feature>
<dbReference type="PANTHER" id="PTHR32243:SF50">
    <property type="entry name" value="MALTOSE_MALTODEXTRIN TRANSPORT SYSTEM PERMEASE PROTEIN MALG"/>
    <property type="match status" value="1"/>
</dbReference>
<evidence type="ECO:0000256" key="7">
    <source>
        <dbReference type="ARBA" id="ARBA00022692"/>
    </source>
</evidence>
<evidence type="ECO:0000256" key="6">
    <source>
        <dbReference type="ARBA" id="ARBA00022597"/>
    </source>
</evidence>
<dbReference type="CDD" id="cd06261">
    <property type="entry name" value="TM_PBP2"/>
    <property type="match status" value="1"/>
</dbReference>
<dbReference type="AlphaFoldDB" id="A0A1V5T2T7"/>
<gene>
    <name evidence="13" type="primary">sugB_3</name>
    <name evidence="13" type="ORF">BWY41_00422</name>
</gene>
<evidence type="ECO:0000313" key="13">
    <source>
        <dbReference type="EMBL" id="OQA61028.1"/>
    </source>
</evidence>
<sequence>MKTHLSEHIITAVQVILLLIFVLFPFSVMLSMSLKAPDEQFTSPPYLIPKRPTGENYLHVFGKGSMFVRYFINSFSVSLGTTAIVIFVALFSSYGYARLQFPGKNFFFNLLLLSQLFPLAAIIVPLYRIMSQAGLIDTFSSLIIGYLAFSVPVGVWLLRGFFAGIPKELEEAAQIDGCSQLQAFWKIVVPLIRPGVGATAAYILFLTWQEFMFALTFITSQDKRTLPVGIFDFVGQYETNWGNLMAASVLICIPVFILFLFVQKQLVGGLTQGAVKG</sequence>
<comment type="function">
    <text evidence="1">Part of the ABC transporter complex MalEFGK involved in maltose/maltodextrin import. Probably responsible for the translocation of the substrate across the membrane.</text>
</comment>
<evidence type="ECO:0000256" key="1">
    <source>
        <dbReference type="ARBA" id="ARBA00002264"/>
    </source>
</evidence>
<keyword evidence="7 11" id="KW-0812">Transmembrane</keyword>
<evidence type="ECO:0000256" key="8">
    <source>
        <dbReference type="ARBA" id="ARBA00022989"/>
    </source>
</evidence>
<feature type="domain" description="ABC transmembrane type-1" evidence="12">
    <location>
        <begin position="71"/>
        <end position="262"/>
    </location>
</feature>
<evidence type="ECO:0000259" key="12">
    <source>
        <dbReference type="PROSITE" id="PS50928"/>
    </source>
</evidence>
<dbReference type="GO" id="GO:0055085">
    <property type="term" value="P:transmembrane transport"/>
    <property type="evidence" value="ECO:0007669"/>
    <property type="project" value="InterPro"/>
</dbReference>
<organism evidence="13">
    <name type="scientific">Candidatus Atribacter allofermentans</name>
    <dbReference type="NCBI Taxonomy" id="1852833"/>
    <lineage>
        <taxon>Bacteria</taxon>
        <taxon>Pseudomonadati</taxon>
        <taxon>Atribacterota</taxon>
        <taxon>Atribacteria</taxon>
        <taxon>Atribacterales</taxon>
        <taxon>Atribacteraceae</taxon>
        <taxon>Atribacter</taxon>
    </lineage>
</organism>
<comment type="subcellular location">
    <subcellularLocation>
        <location evidence="2 11">Cell membrane</location>
        <topology evidence="2 11">Multi-pass membrane protein</topology>
    </subcellularLocation>
</comment>
<feature type="transmembrane region" description="Helical" evidence="11">
    <location>
        <begin position="139"/>
        <end position="162"/>
    </location>
</feature>
<comment type="similarity">
    <text evidence="3">Belongs to the binding-protein-dependent transport system permease family. MalFG subfamily.</text>
</comment>
<dbReference type="GO" id="GO:0005886">
    <property type="term" value="C:plasma membrane"/>
    <property type="evidence" value="ECO:0007669"/>
    <property type="project" value="UniProtKB-SubCell"/>
</dbReference>
<dbReference type="PANTHER" id="PTHR32243">
    <property type="entry name" value="MALTOSE TRANSPORT SYSTEM PERMEASE-RELATED"/>
    <property type="match status" value="1"/>
</dbReference>
<evidence type="ECO:0000256" key="10">
    <source>
        <dbReference type="ARBA" id="ARBA00041109"/>
    </source>
</evidence>
<evidence type="ECO:0000256" key="2">
    <source>
        <dbReference type="ARBA" id="ARBA00004651"/>
    </source>
</evidence>
<keyword evidence="4 11" id="KW-0813">Transport</keyword>
<protein>
    <recommendedName>
        <fullName evidence="10">Maltose/maltodextrin transport system permease protein MalG</fullName>
    </recommendedName>
</protein>
<keyword evidence="6" id="KW-0762">Sugar transport</keyword>
<dbReference type="InterPro" id="IPR035906">
    <property type="entry name" value="MetI-like_sf"/>
</dbReference>
<dbReference type="InterPro" id="IPR000515">
    <property type="entry name" value="MetI-like"/>
</dbReference>
<comment type="caution">
    <text evidence="13">The sequence shown here is derived from an EMBL/GenBank/DDBJ whole genome shotgun (WGS) entry which is preliminary data.</text>
</comment>
<evidence type="ECO:0000256" key="4">
    <source>
        <dbReference type="ARBA" id="ARBA00022448"/>
    </source>
</evidence>